<dbReference type="InterPro" id="IPR015943">
    <property type="entry name" value="WD40/YVTN_repeat-like_dom_sf"/>
</dbReference>
<keyword evidence="15" id="KW-1185">Reference proteome</keyword>
<evidence type="ECO:0000256" key="6">
    <source>
        <dbReference type="ARBA" id="ARBA00039131"/>
    </source>
</evidence>
<dbReference type="Pfam" id="PF00400">
    <property type="entry name" value="WD40"/>
    <property type="match status" value="1"/>
</dbReference>
<sequence length="452" mass="49651">AGGCLLLQAVDTELTVDSVEWCPLAGCRHLLACGTYQLWKPEGRPADGSGLGVAEPPVRLGRLYLYSCNEDRSPCPLVEVQRRDTPAILDMKWCHVPVAGHPVLGVADASGSIELLRLVPSEDTWTLQPCSRLALEKQCLTLSLDWSTGKAGRASDQPLKIISSDSKGQLHLLKISEAGPGLQAVVTWQAHQFEAWVAAFNYWQTEVVYSGGDDGLLKGWDTRMPDAATFSSRRHSMGVCSVQSSPHHEHVLATGSYDEHVLLWDMRSPRRPLADVPVRGGVWRLKWHPFQRDLLLAACMHGGFTIISYQKAAEEEQDAVSLSYPLPNSLVYGIDWSWLHFCRLPQTQPSFPGGDPETRTADQDPTLKAADLSPAPSSECLADSGVGGTTHQNGSKLEAPLQTEDEDGRLPTPGVKVCDCDQDLEAANFDINLLATCSFYNHVLHLWKWENI</sequence>
<proteinExistence type="inferred from homology"/>
<dbReference type="FunFam" id="2.130.10.10:FF:000910">
    <property type="entry name" value="Diphthamide biosynthesis 7"/>
    <property type="match status" value="1"/>
</dbReference>
<accession>A0A452G820</accession>
<feature type="region of interest" description="Disordered" evidence="13">
    <location>
        <begin position="349"/>
        <end position="410"/>
    </location>
</feature>
<organism evidence="14 15">
    <name type="scientific">Capra hircus</name>
    <name type="common">Goat</name>
    <dbReference type="NCBI Taxonomy" id="9925"/>
    <lineage>
        <taxon>Eukaryota</taxon>
        <taxon>Metazoa</taxon>
        <taxon>Chordata</taxon>
        <taxon>Craniata</taxon>
        <taxon>Vertebrata</taxon>
        <taxon>Euteleostomi</taxon>
        <taxon>Mammalia</taxon>
        <taxon>Eutheria</taxon>
        <taxon>Laurasiatheria</taxon>
        <taxon>Artiodactyla</taxon>
        <taxon>Ruminantia</taxon>
        <taxon>Pecora</taxon>
        <taxon>Bovidae</taxon>
        <taxon>Caprinae</taxon>
        <taxon>Capra</taxon>
    </lineage>
</organism>
<evidence type="ECO:0000256" key="10">
    <source>
        <dbReference type="ARBA" id="ARBA00075709"/>
    </source>
</evidence>
<dbReference type="Bgee" id="ENSCHIG00000026556">
    <property type="expression patterns" value="Expressed in rumen and 18 other cell types or tissues"/>
</dbReference>
<dbReference type="InterPro" id="IPR036322">
    <property type="entry name" value="WD40_repeat_dom_sf"/>
</dbReference>
<evidence type="ECO:0000256" key="11">
    <source>
        <dbReference type="ARBA" id="ARBA00081300"/>
    </source>
</evidence>
<evidence type="ECO:0000256" key="2">
    <source>
        <dbReference type="ARBA" id="ARBA00022574"/>
    </source>
</evidence>
<evidence type="ECO:0000313" key="14">
    <source>
        <dbReference type="Ensembl" id="ENSCHIP00000032678.1"/>
    </source>
</evidence>
<dbReference type="SMART" id="SM00320">
    <property type="entry name" value="WD40"/>
    <property type="match status" value="3"/>
</dbReference>
<dbReference type="Ensembl" id="ENSCHIT00000040555.1">
    <property type="protein sequence ID" value="ENSCHIP00000032678.1"/>
    <property type="gene ID" value="ENSCHIG00000026556.1"/>
</dbReference>
<dbReference type="InterPro" id="IPR052415">
    <property type="entry name" value="Diphthine_MTase"/>
</dbReference>
<dbReference type="InterPro" id="IPR019775">
    <property type="entry name" value="WD40_repeat_CS"/>
</dbReference>
<name>A0A452G820_CAPHI</name>
<keyword evidence="4" id="KW-0378">Hydrolase</keyword>
<dbReference type="SUPFAM" id="SSF50978">
    <property type="entry name" value="WD40 repeat-like"/>
    <property type="match status" value="1"/>
</dbReference>
<evidence type="ECO:0000256" key="7">
    <source>
        <dbReference type="ARBA" id="ARBA00047551"/>
    </source>
</evidence>
<feature type="repeat" description="WD" evidence="12">
    <location>
        <begin position="232"/>
        <end position="274"/>
    </location>
</feature>
<dbReference type="GeneTree" id="ENSGT00390000018644"/>
<evidence type="ECO:0000256" key="1">
    <source>
        <dbReference type="ARBA" id="ARBA00005156"/>
    </source>
</evidence>
<comment type="subunit">
    <text evidence="8">Interacts with INCA1.</text>
</comment>
<evidence type="ECO:0000256" key="5">
    <source>
        <dbReference type="ARBA" id="ARBA00038092"/>
    </source>
</evidence>
<dbReference type="PROSITE" id="PS50082">
    <property type="entry name" value="WD_REPEATS_2"/>
    <property type="match status" value="1"/>
</dbReference>
<comment type="similarity">
    <text evidence="5">Belongs to the DPH7 family.</text>
</comment>
<dbReference type="PANTHER" id="PTHR46042:SF1">
    <property type="entry name" value="DIPHTHINE METHYLTRANSFERASE"/>
    <property type="match status" value="1"/>
</dbReference>
<dbReference type="EMBL" id="LWLT01000009">
    <property type="status" value="NOT_ANNOTATED_CDS"/>
    <property type="molecule type" value="Genomic_DNA"/>
</dbReference>
<dbReference type="PROSITE" id="PS00678">
    <property type="entry name" value="WD_REPEATS_1"/>
    <property type="match status" value="1"/>
</dbReference>
<evidence type="ECO:0000256" key="3">
    <source>
        <dbReference type="ARBA" id="ARBA00022737"/>
    </source>
</evidence>
<gene>
    <name evidence="14" type="primary">DPH7</name>
</gene>
<evidence type="ECO:0000256" key="13">
    <source>
        <dbReference type="SAM" id="MobiDB-lite"/>
    </source>
</evidence>
<dbReference type="PROSITE" id="PS50294">
    <property type="entry name" value="WD_REPEATS_REGION"/>
    <property type="match status" value="1"/>
</dbReference>
<comment type="catalytic activity">
    <reaction evidence="7">
        <text>diphthine methyl ester-[translation elongation factor 2] + H2O = diphthine-[translation elongation factor 2] + methanol + H(+)</text>
        <dbReference type="Rhea" id="RHEA:42656"/>
        <dbReference type="Rhea" id="RHEA-COMP:10172"/>
        <dbReference type="Rhea" id="RHEA-COMP:10173"/>
        <dbReference type="ChEBI" id="CHEBI:15377"/>
        <dbReference type="ChEBI" id="CHEBI:15378"/>
        <dbReference type="ChEBI" id="CHEBI:17790"/>
        <dbReference type="ChEBI" id="CHEBI:79005"/>
        <dbReference type="ChEBI" id="CHEBI:82696"/>
        <dbReference type="EC" id="3.1.1.97"/>
    </reaction>
</comment>
<reference evidence="14 15" key="1">
    <citation type="submission" date="2016-04" db="EMBL/GenBank/DDBJ databases">
        <title>Polished mammalian reference genomes with single-molecule sequencing and chromosome conformation capture applied to the Capra hircus genome.</title>
        <authorList>
            <person name="Bickhart D.M."/>
            <person name="Koren S."/>
            <person name="Rosen B."/>
            <person name="Hastie A."/>
            <person name="Liachko I."/>
            <person name="Sullivan S.T."/>
            <person name="Burton J."/>
            <person name="Sayre B.L."/>
            <person name="Huson H.J."/>
            <person name="Lee J."/>
            <person name="Lam E."/>
            <person name="Kelley C.M."/>
            <person name="Hutchison J.L."/>
            <person name="Zhou Y."/>
            <person name="Sun J."/>
            <person name="Crisa A."/>
            <person name="Schwartz J.C."/>
            <person name="Hammond J.A."/>
            <person name="Schroeder S.G."/>
            <person name="Liu G.E."/>
            <person name="Dunham M."/>
            <person name="Shendure J."/>
            <person name="Sonstegard T.S."/>
            <person name="Phillippy A.M."/>
            <person name="Van Tassell C.P."/>
            <person name="Smith T.P."/>
        </authorList>
    </citation>
    <scope>NUCLEOTIDE SEQUENCE [LARGE SCALE GENOMIC DNA]</scope>
</reference>
<dbReference type="InterPro" id="IPR001680">
    <property type="entry name" value="WD40_rpt"/>
</dbReference>
<evidence type="ECO:0000256" key="9">
    <source>
        <dbReference type="ARBA" id="ARBA00074662"/>
    </source>
</evidence>
<evidence type="ECO:0000256" key="8">
    <source>
        <dbReference type="ARBA" id="ARBA00062137"/>
    </source>
</evidence>
<comment type="pathway">
    <text evidence="1">Protein modification; peptidyl-diphthamide biosynthesis.</text>
</comment>
<reference evidence="14" key="3">
    <citation type="submission" date="2025-09" db="UniProtKB">
        <authorList>
            <consortium name="Ensembl"/>
        </authorList>
    </citation>
    <scope>IDENTIFICATION</scope>
</reference>
<reference evidence="14" key="2">
    <citation type="submission" date="2025-08" db="UniProtKB">
        <authorList>
            <consortium name="Ensembl"/>
        </authorList>
    </citation>
    <scope>IDENTIFICATION</scope>
</reference>
<dbReference type="GO" id="GO:0061685">
    <property type="term" value="F:diphthine methylesterase activity"/>
    <property type="evidence" value="ECO:0007669"/>
    <property type="project" value="UniProtKB-EC"/>
</dbReference>
<dbReference type="GO" id="GO:0005737">
    <property type="term" value="C:cytoplasm"/>
    <property type="evidence" value="ECO:0007669"/>
    <property type="project" value="TreeGrafter"/>
</dbReference>
<protein>
    <recommendedName>
        <fullName evidence="9">Diphthine methyltransferase</fullName>
        <ecNumber evidence="6">3.1.1.97</ecNumber>
    </recommendedName>
    <alternativeName>
        <fullName evidence="11">Diphthamide biosynthesis protein 7</fullName>
    </alternativeName>
    <alternativeName>
        <fullName evidence="10">WD repeat-containing protein 85</fullName>
    </alternativeName>
</protein>
<evidence type="ECO:0000256" key="4">
    <source>
        <dbReference type="ARBA" id="ARBA00022801"/>
    </source>
</evidence>
<dbReference type="STRING" id="9925.ENSCHIP00000032678"/>
<evidence type="ECO:0000313" key="15">
    <source>
        <dbReference type="Proteomes" id="UP000291000"/>
    </source>
</evidence>
<dbReference type="PANTHER" id="PTHR46042">
    <property type="entry name" value="DIPHTHINE METHYLTRANSFERASE"/>
    <property type="match status" value="1"/>
</dbReference>
<dbReference type="GO" id="GO:0017183">
    <property type="term" value="P:protein histidyl modification to diphthamide"/>
    <property type="evidence" value="ECO:0007669"/>
    <property type="project" value="Ensembl"/>
</dbReference>
<dbReference type="EC" id="3.1.1.97" evidence="6"/>
<keyword evidence="2 12" id="KW-0853">WD repeat</keyword>
<dbReference type="AlphaFoldDB" id="A0A452G820"/>
<keyword evidence="3" id="KW-0677">Repeat</keyword>
<dbReference type="Proteomes" id="UP000291000">
    <property type="component" value="Chromosome 11"/>
</dbReference>
<dbReference type="Gene3D" id="2.130.10.10">
    <property type="entry name" value="YVTN repeat-like/Quinoprotein amine dehydrogenase"/>
    <property type="match status" value="1"/>
</dbReference>
<evidence type="ECO:0000256" key="12">
    <source>
        <dbReference type="PROSITE-ProRule" id="PRU00221"/>
    </source>
</evidence>